<keyword evidence="16" id="KW-1185">Reference proteome</keyword>
<evidence type="ECO:0000256" key="2">
    <source>
        <dbReference type="ARBA" id="ARBA00004196"/>
    </source>
</evidence>
<keyword evidence="6" id="KW-0479">Metal-binding</keyword>
<feature type="chain" id="PRO_5022252072" description="Fumarate reductase" evidence="12">
    <location>
        <begin position="26"/>
        <end position="589"/>
    </location>
</feature>
<keyword evidence="4" id="KW-0349">Heme</keyword>
<dbReference type="EC" id="1.3.2.4" evidence="12"/>
<evidence type="ECO:0000256" key="7">
    <source>
        <dbReference type="ARBA" id="ARBA00022827"/>
    </source>
</evidence>
<name>A0A1H7WLU3_9BACT</name>
<evidence type="ECO:0000256" key="9">
    <source>
        <dbReference type="ARBA" id="ARBA00023002"/>
    </source>
</evidence>
<evidence type="ECO:0000313" key="16">
    <source>
        <dbReference type="Proteomes" id="UP000198744"/>
    </source>
</evidence>
<proteinExistence type="inferred from homology"/>
<keyword evidence="12" id="KW-0732">Signal</keyword>
<feature type="signal peptide" evidence="12">
    <location>
        <begin position="1"/>
        <end position="25"/>
    </location>
</feature>
<evidence type="ECO:0000256" key="6">
    <source>
        <dbReference type="ARBA" id="ARBA00022723"/>
    </source>
</evidence>
<comment type="cofactor">
    <cofactor evidence="12">
        <name>FAD</name>
        <dbReference type="ChEBI" id="CHEBI:57692"/>
    </cofactor>
    <text evidence="12">Binds 1 FAD per subunit.</text>
</comment>
<evidence type="ECO:0000313" key="15">
    <source>
        <dbReference type="EMBL" id="SEM22612.1"/>
    </source>
</evidence>
<comment type="similarity">
    <text evidence="11">In the C-terminal section; belongs to the FAD-dependent oxidoreductase 2 family. FRD/SDH subfamily.</text>
</comment>
<feature type="domain" description="FAD-dependent oxidoreductase 2 FAD-binding" evidence="13">
    <location>
        <begin position="148"/>
        <end position="570"/>
    </location>
</feature>
<protein>
    <recommendedName>
        <fullName evidence="12">Fumarate reductase</fullName>
        <ecNumber evidence="12">1.3.2.4</ecNumber>
    </recommendedName>
</protein>
<evidence type="ECO:0000259" key="14">
    <source>
        <dbReference type="Pfam" id="PF14537"/>
    </source>
</evidence>
<dbReference type="InterPro" id="IPR012286">
    <property type="entry name" value="Tetrahaem_cytochrome"/>
</dbReference>
<dbReference type="PRINTS" id="PR00411">
    <property type="entry name" value="PNDRDTASEI"/>
</dbReference>
<feature type="domain" description="Tetrahaem cytochrome" evidence="14">
    <location>
        <begin position="35"/>
        <end position="113"/>
    </location>
</feature>
<evidence type="ECO:0000256" key="11">
    <source>
        <dbReference type="ARBA" id="ARBA00061592"/>
    </source>
</evidence>
<gene>
    <name evidence="15" type="ORF">SAMN04489760_10741</name>
</gene>
<dbReference type="SUPFAM" id="SSF51905">
    <property type="entry name" value="FAD/NAD(P)-binding domain"/>
    <property type="match status" value="1"/>
</dbReference>
<dbReference type="InterPro" id="IPR036280">
    <property type="entry name" value="Multihaem_cyt_sf"/>
</dbReference>
<dbReference type="SUPFAM" id="SSF56425">
    <property type="entry name" value="Succinate dehydrogenase/fumarate reductase flavoprotein, catalytic domain"/>
    <property type="match status" value="1"/>
</dbReference>
<evidence type="ECO:0000259" key="13">
    <source>
        <dbReference type="Pfam" id="PF00890"/>
    </source>
</evidence>
<keyword evidence="9 12" id="KW-0560">Oxidoreductase</keyword>
<evidence type="ECO:0000256" key="12">
    <source>
        <dbReference type="RuleBase" id="RU366062"/>
    </source>
</evidence>
<dbReference type="FunFam" id="3.90.700.10:FF:000007">
    <property type="entry name" value="NADH-dependent fumarate reductase"/>
    <property type="match status" value="1"/>
</dbReference>
<keyword evidence="5 12" id="KW-0285">Flavoprotein</keyword>
<evidence type="ECO:0000256" key="3">
    <source>
        <dbReference type="ARBA" id="ARBA00022448"/>
    </source>
</evidence>
<dbReference type="Proteomes" id="UP000198744">
    <property type="component" value="Unassembled WGS sequence"/>
</dbReference>
<dbReference type="GO" id="GO:0016627">
    <property type="term" value="F:oxidoreductase activity, acting on the CH-CH group of donors"/>
    <property type="evidence" value="ECO:0007669"/>
    <property type="project" value="UniProtKB-ARBA"/>
</dbReference>
<dbReference type="Pfam" id="PF14537">
    <property type="entry name" value="Cytochrom_c3_2"/>
    <property type="match status" value="1"/>
</dbReference>
<dbReference type="GO" id="GO:0046872">
    <property type="term" value="F:metal ion binding"/>
    <property type="evidence" value="ECO:0007669"/>
    <property type="project" value="UniProtKB-KW"/>
</dbReference>
<comment type="catalytic activity">
    <reaction evidence="12">
        <text>2 Fe(III)-[cytochrome c] + succinate = fumarate + 2 Fe(II)-[cytochrome c] + 2 H(+)</text>
        <dbReference type="Rhea" id="RHEA:77903"/>
        <dbReference type="Rhea" id="RHEA-COMP:10350"/>
        <dbReference type="Rhea" id="RHEA-COMP:14399"/>
        <dbReference type="ChEBI" id="CHEBI:15378"/>
        <dbReference type="ChEBI" id="CHEBI:29033"/>
        <dbReference type="ChEBI" id="CHEBI:29034"/>
        <dbReference type="ChEBI" id="CHEBI:29806"/>
        <dbReference type="ChEBI" id="CHEBI:30031"/>
        <dbReference type="EC" id="1.3.2.4"/>
    </reaction>
</comment>
<evidence type="ECO:0000256" key="5">
    <source>
        <dbReference type="ARBA" id="ARBA00022630"/>
    </source>
</evidence>
<dbReference type="PANTHER" id="PTHR43400:SF7">
    <property type="entry name" value="FAD-DEPENDENT OXIDOREDUCTASE 2 FAD BINDING DOMAIN-CONTAINING PROTEIN"/>
    <property type="match status" value="1"/>
</dbReference>
<dbReference type="InterPro" id="IPR027477">
    <property type="entry name" value="Succ_DH/fumarate_Rdtase_cat_sf"/>
</dbReference>
<keyword evidence="10" id="KW-0408">Iron</keyword>
<dbReference type="PANTHER" id="PTHR43400">
    <property type="entry name" value="FUMARATE REDUCTASE"/>
    <property type="match status" value="1"/>
</dbReference>
<dbReference type="InterPro" id="IPR010960">
    <property type="entry name" value="Flavocytochrome_c"/>
</dbReference>
<reference evidence="15 16" key="1">
    <citation type="submission" date="2016-10" db="EMBL/GenBank/DDBJ databases">
        <authorList>
            <person name="de Groot N.N."/>
        </authorList>
    </citation>
    <scope>NUCLEOTIDE SEQUENCE [LARGE SCALE GENOMIC DNA]</scope>
    <source>
        <strain evidence="15 16">DSM 8423</strain>
    </source>
</reference>
<dbReference type="SUPFAM" id="SSF48695">
    <property type="entry name" value="Multiheme cytochromes"/>
    <property type="match status" value="1"/>
</dbReference>
<dbReference type="NCBIfam" id="TIGR01813">
    <property type="entry name" value="flavo_cyto_c"/>
    <property type="match status" value="1"/>
</dbReference>
<dbReference type="FunFam" id="1.10.1130.10:FF:000003">
    <property type="entry name" value="Fumarate reductase flavoprotein subunit"/>
    <property type="match status" value="1"/>
</dbReference>
<evidence type="ECO:0000256" key="4">
    <source>
        <dbReference type="ARBA" id="ARBA00022617"/>
    </source>
</evidence>
<dbReference type="RefSeq" id="WP_217638896.1">
    <property type="nucleotide sequence ID" value="NZ_FOBS01000007.1"/>
</dbReference>
<comment type="cofactor">
    <cofactor evidence="1">
        <name>heme c</name>
        <dbReference type="ChEBI" id="CHEBI:61717"/>
    </cofactor>
</comment>
<dbReference type="Gene3D" id="1.10.1130.10">
    <property type="entry name" value="Flavocytochrome C3, Chain A"/>
    <property type="match status" value="1"/>
</dbReference>
<dbReference type="STRING" id="43775.SAMN04489760_10741"/>
<comment type="subcellular location">
    <subcellularLocation>
        <location evidence="2">Cell envelope</location>
    </subcellularLocation>
</comment>
<accession>A0A1H7WLU3</accession>
<dbReference type="AlphaFoldDB" id="A0A1H7WLU3"/>
<evidence type="ECO:0000256" key="8">
    <source>
        <dbReference type="ARBA" id="ARBA00022982"/>
    </source>
</evidence>
<dbReference type="GO" id="GO:0010181">
    <property type="term" value="F:FMN binding"/>
    <property type="evidence" value="ECO:0007669"/>
    <property type="project" value="InterPro"/>
</dbReference>
<keyword evidence="3" id="KW-0813">Transport</keyword>
<organism evidence="15 16">
    <name type="scientific">Syntrophus gentianae</name>
    <dbReference type="NCBI Taxonomy" id="43775"/>
    <lineage>
        <taxon>Bacteria</taxon>
        <taxon>Pseudomonadati</taxon>
        <taxon>Thermodesulfobacteriota</taxon>
        <taxon>Syntrophia</taxon>
        <taxon>Syntrophales</taxon>
        <taxon>Syntrophaceae</taxon>
        <taxon>Syntrophus</taxon>
    </lineage>
</organism>
<evidence type="ECO:0000256" key="10">
    <source>
        <dbReference type="ARBA" id="ARBA00023004"/>
    </source>
</evidence>
<comment type="similarity">
    <text evidence="12">Belongs to the FAD-dependent oxidoreductase 2 family. FRD/SDH subfamily.</text>
</comment>
<dbReference type="InterPro" id="IPR036188">
    <property type="entry name" value="FAD/NAD-bd_sf"/>
</dbReference>
<dbReference type="Pfam" id="PF00890">
    <property type="entry name" value="FAD_binding_2"/>
    <property type="match status" value="1"/>
</dbReference>
<dbReference type="InterPro" id="IPR003953">
    <property type="entry name" value="FAD-dep_OxRdtase_2_FAD-bd"/>
</dbReference>
<dbReference type="EMBL" id="FOBS01000007">
    <property type="protein sequence ID" value="SEM22612.1"/>
    <property type="molecule type" value="Genomic_DNA"/>
</dbReference>
<dbReference type="InterPro" id="IPR050315">
    <property type="entry name" value="FAD-oxidoreductase_2"/>
</dbReference>
<dbReference type="GO" id="GO:0030313">
    <property type="term" value="C:cell envelope"/>
    <property type="evidence" value="ECO:0007669"/>
    <property type="project" value="UniProtKB-SubCell"/>
</dbReference>
<dbReference type="CDD" id="cd08168">
    <property type="entry name" value="Cytochrom_C3"/>
    <property type="match status" value="1"/>
</dbReference>
<sequence length="589" mass="61845">MKSVKFMASTLFVIMVLFASVFLWAAANGPYLADAHKEKGLNCAACHGAKMDVDDNETTVNASCVQCHGSLAKVAEKSKEAINAHKSHLGNMSCTVCHAGHTDSTTYCLNCHNFALKIPFGKVAARVPSVTLPVVKEVPANIRTDKTDIVIIGAGATGFTAAITAHDGGAKVILLEKMPITGGNSQLAAGGMNAAETRIQKEKGIKDSVDLMYEDTMKGGKNISDPDLVKILAKDSAAAVDWLTSIGADLSDVGRLGGASVARAHRPRGGAAVGANITQVLKKNAEDRKIDVRVNSRAVQILEDGKGHVTGVLVEGKHSKLYKISAKAVIIATGGFSANPERVAYYQPAYKGMTSSNQPGATGDGINLGATAGGELVDMKQIQIHPTVAAGSRILITEAVRGNGAILVNREGKRFVNEMTTRDAASAAILVQTGKSAFLVYDEGIRKSLKQIEGYFHLNLVTAGNTIADLATKIKVPAAELEATINAYNKAVDEKNDAVFKRPDMPRSLKTPGFYAIEITPGVHYTMGGLKVDTNARVMAKDGKPIVGLFAAGEGTGGVHGANRLGGNSITQTIVFGKIVGEKAAKFVK</sequence>
<dbReference type="Gene3D" id="3.90.700.10">
    <property type="entry name" value="Succinate dehydrogenase/fumarate reductase flavoprotein, catalytic domain"/>
    <property type="match status" value="1"/>
</dbReference>
<keyword evidence="8" id="KW-0249">Electron transport</keyword>
<evidence type="ECO:0000256" key="1">
    <source>
        <dbReference type="ARBA" id="ARBA00001926"/>
    </source>
</evidence>
<keyword evidence="7 12" id="KW-0274">FAD</keyword>
<dbReference type="Gene3D" id="3.50.50.60">
    <property type="entry name" value="FAD/NAD(P)-binding domain"/>
    <property type="match status" value="1"/>
</dbReference>